<gene>
    <name evidence="14" type="ORF">AU252_02975</name>
</gene>
<keyword evidence="8" id="KW-0460">Magnesium</keyword>
<evidence type="ECO:0000256" key="5">
    <source>
        <dbReference type="ARBA" id="ARBA00022723"/>
    </source>
</evidence>
<comment type="similarity">
    <text evidence="2 12">Belongs to the Nudix hydrolase family.</text>
</comment>
<dbReference type="PROSITE" id="PS51462">
    <property type="entry name" value="NUDIX"/>
    <property type="match status" value="1"/>
</dbReference>
<evidence type="ECO:0000256" key="4">
    <source>
        <dbReference type="ARBA" id="ARBA00022705"/>
    </source>
</evidence>
<sequence length="150" mass="16318">MSGLIQVVGGAIVDSLANPARMLVARRTAPEQFAGLWEFPGGKVDAGEECEAALHRELREELGVEVRLGPELPSGAAAGWRLNERASMRVWFAEISDGDPQPLEDHDQLRWISTTNRDEALSLPWIPADFPIVRALLESLGTPVGSAPLR</sequence>
<evidence type="ECO:0000256" key="2">
    <source>
        <dbReference type="ARBA" id="ARBA00005582"/>
    </source>
</evidence>
<evidence type="ECO:0000256" key="6">
    <source>
        <dbReference type="ARBA" id="ARBA00022763"/>
    </source>
</evidence>
<evidence type="ECO:0000256" key="9">
    <source>
        <dbReference type="ARBA" id="ARBA00023204"/>
    </source>
</evidence>
<accession>A0A0U3QIY9</accession>
<evidence type="ECO:0000256" key="11">
    <source>
        <dbReference type="ARBA" id="ARBA00038905"/>
    </source>
</evidence>
<reference evidence="14 15" key="1">
    <citation type="submission" date="2015-12" db="EMBL/GenBank/DDBJ databases">
        <authorList>
            <person name="Shamseldin A."/>
            <person name="Moawad H."/>
            <person name="Abd El-Rahim W.M."/>
            <person name="Sadowsky M.J."/>
        </authorList>
    </citation>
    <scope>NUCLEOTIDE SEQUENCE [LARGE SCALE GENOMIC DNA]</scope>
    <source>
        <strain evidence="14 15">Ar51</strain>
    </source>
</reference>
<dbReference type="PANTHER" id="PTHR47707:SF1">
    <property type="entry name" value="NUDIX HYDROLASE FAMILY PROTEIN"/>
    <property type="match status" value="1"/>
</dbReference>
<dbReference type="GO" id="GO:0006281">
    <property type="term" value="P:DNA repair"/>
    <property type="evidence" value="ECO:0007669"/>
    <property type="project" value="UniProtKB-KW"/>
</dbReference>
<dbReference type="GO" id="GO:0044715">
    <property type="term" value="F:8-oxo-dGDP phosphatase activity"/>
    <property type="evidence" value="ECO:0007669"/>
    <property type="project" value="TreeGrafter"/>
</dbReference>
<evidence type="ECO:0000256" key="3">
    <source>
        <dbReference type="ARBA" id="ARBA00022457"/>
    </source>
</evidence>
<dbReference type="EMBL" id="CP013747">
    <property type="protein sequence ID" value="ALV40260.1"/>
    <property type="molecule type" value="Genomic_DNA"/>
</dbReference>
<keyword evidence="5" id="KW-0479">Metal-binding</keyword>
<dbReference type="GO" id="GO:0035539">
    <property type="term" value="F:8-oxo-7,8-dihydrodeoxyguanosine triphosphate pyrophosphatase activity"/>
    <property type="evidence" value="ECO:0007669"/>
    <property type="project" value="UniProtKB-EC"/>
</dbReference>
<evidence type="ECO:0000256" key="8">
    <source>
        <dbReference type="ARBA" id="ARBA00022842"/>
    </source>
</evidence>
<dbReference type="InterPro" id="IPR015797">
    <property type="entry name" value="NUDIX_hydrolase-like_dom_sf"/>
</dbReference>
<dbReference type="GO" id="GO:0044716">
    <property type="term" value="F:8-oxo-GDP phosphatase activity"/>
    <property type="evidence" value="ECO:0007669"/>
    <property type="project" value="TreeGrafter"/>
</dbReference>
<feature type="domain" description="Nudix hydrolase" evidence="13">
    <location>
        <begin position="3"/>
        <end position="135"/>
    </location>
</feature>
<keyword evidence="9" id="KW-0234">DNA repair</keyword>
<dbReference type="PROSITE" id="PS00893">
    <property type="entry name" value="NUDIX_BOX"/>
    <property type="match status" value="1"/>
</dbReference>
<comment type="catalytic activity">
    <reaction evidence="10">
        <text>8-oxo-dGTP + H2O = 8-oxo-dGMP + diphosphate + H(+)</text>
        <dbReference type="Rhea" id="RHEA:31575"/>
        <dbReference type="ChEBI" id="CHEBI:15377"/>
        <dbReference type="ChEBI" id="CHEBI:15378"/>
        <dbReference type="ChEBI" id="CHEBI:33019"/>
        <dbReference type="ChEBI" id="CHEBI:63224"/>
        <dbReference type="ChEBI" id="CHEBI:77896"/>
        <dbReference type="EC" id="3.6.1.55"/>
    </reaction>
</comment>
<dbReference type="EC" id="3.6.1.55" evidence="11"/>
<keyword evidence="3" id="KW-0515">Mutator protein</keyword>
<dbReference type="PANTHER" id="PTHR47707">
    <property type="entry name" value="8-OXO-DGTP DIPHOSPHATASE"/>
    <property type="match status" value="1"/>
</dbReference>
<dbReference type="KEGG" id="psul:AU252_02975"/>
<evidence type="ECO:0000256" key="12">
    <source>
        <dbReference type="RuleBase" id="RU003476"/>
    </source>
</evidence>
<organism evidence="14">
    <name type="scientific">Pseudarthrobacter sulfonivorans</name>
    <dbReference type="NCBI Taxonomy" id="121292"/>
    <lineage>
        <taxon>Bacteria</taxon>
        <taxon>Bacillati</taxon>
        <taxon>Actinomycetota</taxon>
        <taxon>Actinomycetes</taxon>
        <taxon>Micrococcales</taxon>
        <taxon>Micrococcaceae</taxon>
        <taxon>Pseudarthrobacter</taxon>
    </lineage>
</organism>
<proteinExistence type="inferred from homology"/>
<evidence type="ECO:0000313" key="14">
    <source>
        <dbReference type="EMBL" id="ALV40260.1"/>
    </source>
</evidence>
<dbReference type="InterPro" id="IPR000086">
    <property type="entry name" value="NUDIX_hydrolase_dom"/>
</dbReference>
<dbReference type="Proteomes" id="UP000065151">
    <property type="component" value="Chromosome"/>
</dbReference>
<evidence type="ECO:0000313" key="15">
    <source>
        <dbReference type="Proteomes" id="UP000065151"/>
    </source>
</evidence>
<protein>
    <recommendedName>
        <fullName evidence="11">8-oxo-dGTP diphosphatase</fullName>
        <ecNumber evidence="11">3.6.1.55</ecNumber>
    </recommendedName>
</protein>
<name>A0A0U3QIY9_9MICC</name>
<dbReference type="GO" id="GO:0046872">
    <property type="term" value="F:metal ion binding"/>
    <property type="evidence" value="ECO:0007669"/>
    <property type="project" value="UniProtKB-KW"/>
</dbReference>
<dbReference type="SUPFAM" id="SSF55811">
    <property type="entry name" value="Nudix"/>
    <property type="match status" value="1"/>
</dbReference>
<evidence type="ECO:0000256" key="10">
    <source>
        <dbReference type="ARBA" id="ARBA00035861"/>
    </source>
</evidence>
<dbReference type="STRING" id="121292.AU252_02975"/>
<dbReference type="CDD" id="cd03425">
    <property type="entry name" value="NUDIX_MutT_NudA_like"/>
    <property type="match status" value="1"/>
</dbReference>
<evidence type="ECO:0000256" key="7">
    <source>
        <dbReference type="ARBA" id="ARBA00022801"/>
    </source>
</evidence>
<dbReference type="GO" id="GO:0006260">
    <property type="term" value="P:DNA replication"/>
    <property type="evidence" value="ECO:0007669"/>
    <property type="project" value="UniProtKB-KW"/>
</dbReference>
<keyword evidence="4" id="KW-0235">DNA replication</keyword>
<dbReference type="Gene3D" id="3.90.79.10">
    <property type="entry name" value="Nucleoside Triphosphate Pyrophosphohydrolase"/>
    <property type="match status" value="1"/>
</dbReference>
<evidence type="ECO:0000259" key="13">
    <source>
        <dbReference type="PROSITE" id="PS51462"/>
    </source>
</evidence>
<dbReference type="GO" id="GO:0008413">
    <property type="term" value="F:8-oxo-7,8-dihydroguanosine triphosphate pyrophosphatase activity"/>
    <property type="evidence" value="ECO:0007669"/>
    <property type="project" value="TreeGrafter"/>
</dbReference>
<dbReference type="InterPro" id="IPR047127">
    <property type="entry name" value="MutT-like"/>
</dbReference>
<dbReference type="InterPro" id="IPR020084">
    <property type="entry name" value="NUDIX_hydrolase_CS"/>
</dbReference>
<dbReference type="AlphaFoldDB" id="A0A0U3QIY9"/>
<evidence type="ECO:0000256" key="1">
    <source>
        <dbReference type="ARBA" id="ARBA00001946"/>
    </source>
</evidence>
<dbReference type="Pfam" id="PF00293">
    <property type="entry name" value="NUDIX"/>
    <property type="match status" value="1"/>
</dbReference>
<dbReference type="PRINTS" id="PR00502">
    <property type="entry name" value="NUDIXFAMILY"/>
</dbReference>
<comment type="cofactor">
    <cofactor evidence="1">
        <name>Mg(2+)</name>
        <dbReference type="ChEBI" id="CHEBI:18420"/>
    </cofactor>
</comment>
<dbReference type="InterPro" id="IPR020476">
    <property type="entry name" value="Nudix_hydrolase"/>
</dbReference>
<dbReference type="RefSeq" id="WP_058929454.1">
    <property type="nucleotide sequence ID" value="NZ_CP013747.1"/>
</dbReference>
<keyword evidence="6" id="KW-0227">DNA damage</keyword>
<keyword evidence="7 12" id="KW-0378">Hydrolase</keyword>